<dbReference type="Ensembl" id="ENSUMAT00000031786.1">
    <property type="protein sequence ID" value="ENSUMAP00000026856.1"/>
    <property type="gene ID" value="ENSUMAG00000019480.1"/>
</dbReference>
<evidence type="ECO:0000256" key="2">
    <source>
        <dbReference type="ARBA" id="ARBA00008384"/>
    </source>
</evidence>
<dbReference type="GO" id="GO:0031175">
    <property type="term" value="P:neuron projection development"/>
    <property type="evidence" value="ECO:0007669"/>
    <property type="project" value="TreeGrafter"/>
</dbReference>
<dbReference type="InterPro" id="IPR051374">
    <property type="entry name" value="Ataxin-10/CTR86_families"/>
</dbReference>
<dbReference type="Pfam" id="PF09759">
    <property type="entry name" value="Atx10homo_assoc"/>
    <property type="match status" value="1"/>
</dbReference>
<evidence type="ECO:0000256" key="6">
    <source>
        <dbReference type="ARBA" id="ARBA00045173"/>
    </source>
</evidence>
<dbReference type="InterPro" id="IPR011989">
    <property type="entry name" value="ARM-like"/>
</dbReference>
<evidence type="ECO:0000256" key="1">
    <source>
        <dbReference type="ARBA" id="ARBA00004214"/>
    </source>
</evidence>
<evidence type="ECO:0000256" key="3">
    <source>
        <dbReference type="ARBA" id="ARBA00018804"/>
    </source>
</evidence>
<comment type="similarity">
    <text evidence="2">Belongs to the ataxin-10 family.</text>
</comment>
<name>A0A452V0D7_URSMA</name>
<dbReference type="SUPFAM" id="SSF48371">
    <property type="entry name" value="ARM repeat"/>
    <property type="match status" value="1"/>
</dbReference>
<feature type="domain" description="Ataxin-10" evidence="8">
    <location>
        <begin position="344"/>
        <end position="388"/>
    </location>
</feature>
<accession>A0A452V0D7</accession>
<dbReference type="GO" id="GO:0051301">
    <property type="term" value="P:cell division"/>
    <property type="evidence" value="ECO:0007669"/>
    <property type="project" value="UniProtKB-KW"/>
</dbReference>
<evidence type="ECO:0000313" key="9">
    <source>
        <dbReference type="Ensembl" id="ENSUMAP00000026856"/>
    </source>
</evidence>
<comment type="function">
    <text evidence="6">May play a role in the regulation of cytokinesis. May play a role in signaling by stimulating protein glycosylation. Induces neuritogenesis by activating the Ras-MAP kinase pathway and is necessary for the survival of cerebellar neurons. Does not appear to play a major role in ciliogenesis.</text>
</comment>
<evidence type="ECO:0000256" key="5">
    <source>
        <dbReference type="ARBA" id="ARBA00023306"/>
    </source>
</evidence>
<dbReference type="PANTHER" id="PTHR13255:SF0">
    <property type="entry name" value="ATAXIN-10"/>
    <property type="match status" value="1"/>
</dbReference>
<feature type="compositionally biased region" description="Basic and acidic residues" evidence="7">
    <location>
        <begin position="396"/>
        <end position="406"/>
    </location>
</feature>
<evidence type="ECO:0000259" key="8">
    <source>
        <dbReference type="Pfam" id="PF09759"/>
    </source>
</evidence>
<keyword evidence="4" id="KW-0132">Cell division</keyword>
<feature type="region of interest" description="Disordered" evidence="7">
    <location>
        <begin position="396"/>
        <end position="415"/>
    </location>
</feature>
<evidence type="ECO:0000256" key="4">
    <source>
        <dbReference type="ARBA" id="ARBA00022618"/>
    </source>
</evidence>
<evidence type="ECO:0000256" key="7">
    <source>
        <dbReference type="SAM" id="MobiDB-lite"/>
    </source>
</evidence>
<protein>
    <recommendedName>
        <fullName evidence="3">Ataxin-10</fullName>
    </recommendedName>
</protein>
<dbReference type="InterPro" id="IPR019156">
    <property type="entry name" value="Ataxin-10_domain"/>
</dbReference>
<dbReference type="GO" id="GO:0030496">
    <property type="term" value="C:midbody"/>
    <property type="evidence" value="ECO:0007669"/>
    <property type="project" value="UniProtKB-SubCell"/>
</dbReference>
<dbReference type="GO" id="GO:0005829">
    <property type="term" value="C:cytosol"/>
    <property type="evidence" value="ECO:0007669"/>
    <property type="project" value="TreeGrafter"/>
</dbReference>
<organism evidence="9">
    <name type="scientific">Ursus maritimus</name>
    <name type="common">Polar bear</name>
    <name type="synonym">Thalarctos maritimus</name>
    <dbReference type="NCBI Taxonomy" id="29073"/>
    <lineage>
        <taxon>Eukaryota</taxon>
        <taxon>Metazoa</taxon>
        <taxon>Chordata</taxon>
        <taxon>Craniata</taxon>
        <taxon>Vertebrata</taxon>
        <taxon>Euteleostomi</taxon>
        <taxon>Mammalia</taxon>
        <taxon>Eutheria</taxon>
        <taxon>Laurasiatheria</taxon>
        <taxon>Carnivora</taxon>
        <taxon>Caniformia</taxon>
        <taxon>Ursidae</taxon>
        <taxon>Ursus</taxon>
    </lineage>
</organism>
<dbReference type="PANTHER" id="PTHR13255">
    <property type="entry name" value="ATAXIN-10"/>
    <property type="match status" value="1"/>
</dbReference>
<dbReference type="InterPro" id="IPR016024">
    <property type="entry name" value="ARM-type_fold"/>
</dbReference>
<reference evidence="9" key="1">
    <citation type="submission" date="2019-03" db="UniProtKB">
        <authorList>
            <consortium name="Ensembl"/>
        </authorList>
    </citation>
    <scope>IDENTIFICATION</scope>
</reference>
<dbReference type="Gene3D" id="1.25.10.10">
    <property type="entry name" value="Leucine-rich Repeat Variant"/>
    <property type="match status" value="1"/>
</dbReference>
<keyword evidence="5" id="KW-0131">Cell cycle</keyword>
<gene>
    <name evidence="9" type="primary">ATXN10</name>
</gene>
<dbReference type="AlphaFoldDB" id="A0A452V0D7"/>
<dbReference type="GeneTree" id="ENSGT00390000010377"/>
<proteinExistence type="inferred from homology"/>
<comment type="subcellular location">
    <subcellularLocation>
        <location evidence="1">Midbody</location>
    </subcellularLocation>
</comment>
<sequence length="415" mass="46338">LSRLSRSTEVYTRLETAPRTIFQRVLDILKKSSHAVELACRDPAQVEHLASSLQLITECFRCLRNACIECSVNQNSIRNLDTIGVAVDLILLFRELRVEQESLLTAFRCGLQFLGNIASRNEDSQSIVWVHAFPELFLSCLNHPDKKIVAYSSMILFTSLNSERMKELEENLNIAIDVIEAHQKQPESEWPFLIITDHFLKSPELVKVMYAKMSNQERVTLLDLIIAKLVGDEPLTKDDIPVFLSHAELIASTFVDQCKMVLKLTSEQHEALATIRLLDVLCEMTANTDLLSYLQVFPGLLEREIGEGNLLRLIHVAGNDTANIFSSSGRIRAEGDISNMAEGFKSHLIRLIGNLCYKNKDNQDKVNELDGIPLILDSCSIDDSNPCILACPDPVGEPRSDCKDGGARAGGHIPP</sequence>